<dbReference type="KEGG" id="abae:CL176_04285"/>
<evidence type="ECO:0000313" key="2">
    <source>
        <dbReference type="Proteomes" id="UP000263232"/>
    </source>
</evidence>
<keyword evidence="2" id="KW-1185">Reference proteome</keyword>
<protein>
    <submittedName>
        <fullName evidence="1">Helix-turn-helix domain containing protein</fullName>
    </submittedName>
</protein>
<sequence>MINSTTTGCRFKHFTPEMRGRLEQMYQEGTYSQVQMAEILGVSQSAVSRVVKRGRVRQKDYNSKYYTTYIAEVGSRVYQENRANCRVKSIYRYSQHFFSELEKALLTPTKGRIFSVDTFVHSYRRNNPLELVSCTKTVYQYIDQQLLKVRNIDLPMKTRLRLRKQQSPPWI</sequence>
<proteinExistence type="predicted"/>
<gene>
    <name evidence="1" type="ORF">CL176_04285</name>
</gene>
<name>A0A347WJL9_9LACT</name>
<dbReference type="SUPFAM" id="SSF46689">
    <property type="entry name" value="Homeodomain-like"/>
    <property type="match status" value="1"/>
</dbReference>
<dbReference type="Proteomes" id="UP000263232">
    <property type="component" value="Chromosome"/>
</dbReference>
<accession>A0A347WJL9</accession>
<evidence type="ECO:0000313" key="1">
    <source>
        <dbReference type="EMBL" id="AXY25276.1"/>
    </source>
</evidence>
<dbReference type="AlphaFoldDB" id="A0A347WJL9"/>
<reference evidence="1 2" key="1">
    <citation type="submission" date="2017-09" db="EMBL/GenBank/DDBJ databases">
        <title>Complete genome sequence of Oxytococcus suis strain ZY16052.</title>
        <authorList>
            <person name="Li F."/>
        </authorList>
    </citation>
    <scope>NUCLEOTIDE SEQUENCE [LARGE SCALE GENOMIC DNA]</scope>
    <source>
        <strain evidence="1 2">ZY16052</strain>
    </source>
</reference>
<dbReference type="InterPro" id="IPR009057">
    <property type="entry name" value="Homeodomain-like_sf"/>
</dbReference>
<organism evidence="1 2">
    <name type="scientific">Suicoccus acidiformans</name>
    <dbReference type="NCBI Taxonomy" id="2036206"/>
    <lineage>
        <taxon>Bacteria</taxon>
        <taxon>Bacillati</taxon>
        <taxon>Bacillota</taxon>
        <taxon>Bacilli</taxon>
        <taxon>Lactobacillales</taxon>
        <taxon>Aerococcaceae</taxon>
        <taxon>Suicoccus</taxon>
    </lineage>
</organism>
<dbReference type="EMBL" id="CP023434">
    <property type="protein sequence ID" value="AXY25276.1"/>
    <property type="molecule type" value="Genomic_DNA"/>
</dbReference>
<dbReference type="OrthoDB" id="2168138at2"/>
<dbReference type="Gene3D" id="1.10.10.60">
    <property type="entry name" value="Homeodomain-like"/>
    <property type="match status" value="1"/>
</dbReference>
<dbReference type="RefSeq" id="WP_118990189.1">
    <property type="nucleotide sequence ID" value="NZ_CP023434.1"/>
</dbReference>